<dbReference type="PANTHER" id="PTHR43567">
    <property type="entry name" value="FLAVOREDOXIN-RELATED-RELATED"/>
    <property type="match status" value="1"/>
</dbReference>
<dbReference type="KEGG" id="mol:YLM1_0134"/>
<evidence type="ECO:0000259" key="4">
    <source>
        <dbReference type="SMART" id="SM00903"/>
    </source>
</evidence>
<feature type="domain" description="Flavin reductase like" evidence="4">
    <location>
        <begin position="13"/>
        <end position="157"/>
    </location>
</feature>
<dbReference type="Proteomes" id="UP000066376">
    <property type="component" value="Chromosome"/>
</dbReference>
<name>A0A126QY11_METOL</name>
<gene>
    <name evidence="5" type="ORF">YLM1_0134</name>
</gene>
<dbReference type="InterPro" id="IPR012349">
    <property type="entry name" value="Split_barrel_FMN-bd"/>
</dbReference>
<dbReference type="AlphaFoldDB" id="A0A126QY11"/>
<reference evidence="6" key="2">
    <citation type="submission" date="2016-02" db="EMBL/GenBank/DDBJ databases">
        <title>The draft genome sequence of the rumen methanogen Methanobrevibacter olleyae YLM1.</title>
        <authorList>
            <consortium name="New Zealand Agricultural Greenhouse Gas Research Centre/Pastoral Greenhouse Gas Research Consortium"/>
            <person name="Kelly W.J."/>
            <person name="Li D."/>
            <person name="Lambie S.C."/>
            <person name="Attwood G.T."/>
            <person name="Altermann E."/>
            <person name="Leahy S.C."/>
        </authorList>
    </citation>
    <scope>NUCLEOTIDE SEQUENCE [LARGE SCALE GENOMIC DNA]</scope>
    <source>
        <strain evidence="6">YLM1</strain>
    </source>
</reference>
<dbReference type="GO" id="GO:0010181">
    <property type="term" value="F:FMN binding"/>
    <property type="evidence" value="ECO:0007669"/>
    <property type="project" value="InterPro"/>
</dbReference>
<comment type="similarity">
    <text evidence="3">Belongs to the flavoredoxin family.</text>
</comment>
<dbReference type="SMART" id="SM00903">
    <property type="entry name" value="Flavin_Reduct"/>
    <property type="match status" value="1"/>
</dbReference>
<protein>
    <submittedName>
        <fullName evidence="5">Flavin reductase domain-containing FMN-binding protein</fullName>
    </submittedName>
</protein>
<sequence>MSKKINLKPRSMMYPAPAVIASAYDSDGKADACTLAFATMSSHLPPCLMIAINSTKKRKTLDDILETKEFVIGFPTINQVAETDYLGIASGYDEDKLEKLGFTTTKAQEVNAPIINELKVSVECRAINIIEIGSHTQITGEILNIQVSEDVLGEKGKVDLKLLNPIVYDDVLYDYFKVGDKIADAFNVGRKFR</sequence>
<dbReference type="SUPFAM" id="SSF50475">
    <property type="entry name" value="FMN-binding split barrel"/>
    <property type="match status" value="1"/>
</dbReference>
<evidence type="ECO:0000256" key="1">
    <source>
        <dbReference type="ARBA" id="ARBA00001917"/>
    </source>
</evidence>
<evidence type="ECO:0000313" key="6">
    <source>
        <dbReference type="Proteomes" id="UP000066376"/>
    </source>
</evidence>
<dbReference type="EMBL" id="CP014265">
    <property type="protein sequence ID" value="AMK14694.1"/>
    <property type="molecule type" value="Genomic_DNA"/>
</dbReference>
<evidence type="ECO:0000313" key="5">
    <source>
        <dbReference type="EMBL" id="AMK14694.1"/>
    </source>
</evidence>
<dbReference type="RefSeq" id="WP_067145324.1">
    <property type="nucleotide sequence ID" value="NZ_CP014265.1"/>
</dbReference>
<dbReference type="Gene3D" id="2.30.110.10">
    <property type="entry name" value="Electron Transport, Fmn-binding Protein, Chain A"/>
    <property type="match status" value="1"/>
</dbReference>
<reference evidence="5 6" key="1">
    <citation type="journal article" date="2016" name="Genome Announc.">
        <title>Draft Genome Sequence of the Rumen Methanogen Methanobrevibacter olleyae YLM1.</title>
        <authorList>
            <person name="Kelly W.J."/>
            <person name="Li D."/>
            <person name="Lambie S.C."/>
            <person name="Cox F."/>
            <person name="Attwood G.T."/>
            <person name="Altermann E."/>
            <person name="Leahy S.C."/>
        </authorList>
    </citation>
    <scope>NUCLEOTIDE SEQUENCE [LARGE SCALE GENOMIC DNA]</scope>
    <source>
        <strain evidence="5 6">YLM1</strain>
    </source>
</reference>
<dbReference type="STRING" id="294671.YLM1_0134"/>
<evidence type="ECO:0000256" key="3">
    <source>
        <dbReference type="ARBA" id="ARBA00038054"/>
    </source>
</evidence>
<dbReference type="GeneID" id="28488429"/>
<organism evidence="5 6">
    <name type="scientific">Methanobrevibacter olleyae</name>
    <dbReference type="NCBI Taxonomy" id="294671"/>
    <lineage>
        <taxon>Archaea</taxon>
        <taxon>Methanobacteriati</taxon>
        <taxon>Methanobacteriota</taxon>
        <taxon>Methanomada group</taxon>
        <taxon>Methanobacteria</taxon>
        <taxon>Methanobacteriales</taxon>
        <taxon>Methanobacteriaceae</taxon>
        <taxon>Methanobrevibacter</taxon>
    </lineage>
</organism>
<comment type="cofactor">
    <cofactor evidence="1">
        <name>FMN</name>
        <dbReference type="ChEBI" id="CHEBI:58210"/>
    </cofactor>
</comment>
<dbReference type="PANTHER" id="PTHR43567:SF1">
    <property type="entry name" value="FLAVOREDOXIN"/>
    <property type="match status" value="1"/>
</dbReference>
<dbReference type="InterPro" id="IPR002563">
    <property type="entry name" value="Flavin_Rdtase-like_dom"/>
</dbReference>
<accession>A0A126QY11</accession>
<evidence type="ECO:0000256" key="2">
    <source>
        <dbReference type="ARBA" id="ARBA00022630"/>
    </source>
</evidence>
<dbReference type="Pfam" id="PF01613">
    <property type="entry name" value="Flavin_Reduct"/>
    <property type="match status" value="1"/>
</dbReference>
<keyword evidence="6" id="KW-1185">Reference proteome</keyword>
<dbReference type="PATRIC" id="fig|294671.3.peg.135"/>
<proteinExistence type="inferred from homology"/>
<keyword evidence="2" id="KW-0285">Flavoprotein</keyword>
<dbReference type="InterPro" id="IPR052174">
    <property type="entry name" value="Flavoredoxin"/>
</dbReference>